<dbReference type="EMBL" id="JANAKD010000420">
    <property type="protein sequence ID" value="KAJ3494056.1"/>
    <property type="molecule type" value="Genomic_DNA"/>
</dbReference>
<accession>A0ACC1QW69</accession>
<evidence type="ECO:0000313" key="1">
    <source>
        <dbReference type="EMBL" id="KAJ3494056.1"/>
    </source>
</evidence>
<evidence type="ECO:0000313" key="2">
    <source>
        <dbReference type="Proteomes" id="UP001148737"/>
    </source>
</evidence>
<keyword evidence="2" id="KW-1185">Reference proteome</keyword>
<proteinExistence type="predicted"/>
<gene>
    <name evidence="1" type="ORF">NLG97_g4329</name>
</gene>
<reference evidence="1" key="1">
    <citation type="submission" date="2022-07" db="EMBL/GenBank/DDBJ databases">
        <title>Genome Sequence of Lecanicillium saksenae.</title>
        <authorList>
            <person name="Buettner E."/>
        </authorList>
    </citation>
    <scope>NUCLEOTIDE SEQUENCE</scope>
    <source>
        <strain evidence="1">VT-O1</strain>
    </source>
</reference>
<comment type="caution">
    <text evidence="1">The sequence shown here is derived from an EMBL/GenBank/DDBJ whole genome shotgun (WGS) entry which is preliminary data.</text>
</comment>
<sequence>MNYFSSPWTVDLPIGVDLERLGELLSTKPVRFLVGAERAEFHLHKGLVASLSAPLDALVNRGAANMQDTSVAVFALFTQFVYSGHYNPGESAGKYCREGNGHIQTKSNLLLQHAQLWDFAQTYQVEPLQHVVQMQLMNQLTLCRVSPVTFLAEFGELVRYVYGVSLSLDLRQIVGKFAATVTADLCHLEGWRKLLSGCPGFSWDVLNAALQLEGW</sequence>
<dbReference type="Proteomes" id="UP001148737">
    <property type="component" value="Unassembled WGS sequence"/>
</dbReference>
<organism evidence="1 2">
    <name type="scientific">Lecanicillium saksenae</name>
    <dbReference type="NCBI Taxonomy" id="468837"/>
    <lineage>
        <taxon>Eukaryota</taxon>
        <taxon>Fungi</taxon>
        <taxon>Dikarya</taxon>
        <taxon>Ascomycota</taxon>
        <taxon>Pezizomycotina</taxon>
        <taxon>Sordariomycetes</taxon>
        <taxon>Hypocreomycetidae</taxon>
        <taxon>Hypocreales</taxon>
        <taxon>Cordycipitaceae</taxon>
        <taxon>Lecanicillium</taxon>
    </lineage>
</organism>
<name>A0ACC1QW69_9HYPO</name>
<protein>
    <submittedName>
        <fullName evidence="1">Uncharacterized protein</fullName>
    </submittedName>
</protein>